<evidence type="ECO:0000256" key="1">
    <source>
        <dbReference type="SAM" id="MobiDB-lite"/>
    </source>
</evidence>
<proteinExistence type="predicted"/>
<keyword evidence="3" id="KW-1185">Reference proteome</keyword>
<feature type="region of interest" description="Disordered" evidence="1">
    <location>
        <begin position="39"/>
        <end position="60"/>
    </location>
</feature>
<gene>
    <name evidence="2" type="ORF">ABE541_19740</name>
</gene>
<dbReference type="Proteomes" id="UP001409291">
    <property type="component" value="Unassembled WGS sequence"/>
</dbReference>
<dbReference type="EMBL" id="JBDJNQ010000010">
    <property type="protein sequence ID" value="MEN5379509.1"/>
    <property type="molecule type" value="Genomic_DNA"/>
</dbReference>
<sequence length="60" mass="6311">MLGLIFVAACGNTTNNNGNNADSVSTDTMMQTDTTIQDTSIIQYRDSNSTEPNGAIPPTS</sequence>
<evidence type="ECO:0000313" key="3">
    <source>
        <dbReference type="Proteomes" id="UP001409291"/>
    </source>
</evidence>
<organism evidence="2 3">
    <name type="scientific">Sphingobacterium kitahiroshimense</name>
    <dbReference type="NCBI Taxonomy" id="470446"/>
    <lineage>
        <taxon>Bacteria</taxon>
        <taxon>Pseudomonadati</taxon>
        <taxon>Bacteroidota</taxon>
        <taxon>Sphingobacteriia</taxon>
        <taxon>Sphingobacteriales</taxon>
        <taxon>Sphingobacteriaceae</taxon>
        <taxon>Sphingobacterium</taxon>
    </lineage>
</organism>
<protein>
    <submittedName>
        <fullName evidence="2">Uncharacterized protein</fullName>
    </submittedName>
</protein>
<comment type="caution">
    <text evidence="2">The sequence shown here is derived from an EMBL/GenBank/DDBJ whole genome shotgun (WGS) entry which is preliminary data.</text>
</comment>
<name>A0ABV0C1A0_9SPHI</name>
<accession>A0ABV0C1A0</accession>
<reference evidence="2 3" key="1">
    <citation type="submission" date="2024-04" db="EMBL/GenBank/DDBJ databases">
        <title>WGS of bacteria from Torrens River.</title>
        <authorList>
            <person name="Wyrsch E.R."/>
            <person name="Drigo B."/>
        </authorList>
    </citation>
    <scope>NUCLEOTIDE SEQUENCE [LARGE SCALE GENOMIC DNA]</scope>
    <source>
        <strain evidence="2 3">TWI391</strain>
    </source>
</reference>
<evidence type="ECO:0000313" key="2">
    <source>
        <dbReference type="EMBL" id="MEN5379509.1"/>
    </source>
</evidence>
<dbReference type="RefSeq" id="WP_346582298.1">
    <property type="nucleotide sequence ID" value="NZ_JBDJLH010000002.1"/>
</dbReference>